<evidence type="ECO:0000259" key="2">
    <source>
        <dbReference type="PROSITE" id="PS50020"/>
    </source>
</evidence>
<feature type="domain" description="WW" evidence="2">
    <location>
        <begin position="381"/>
        <end position="418"/>
    </location>
</feature>
<gene>
    <name evidence="3" type="ORF">PENANT_c009G07303</name>
</gene>
<evidence type="ECO:0000256" key="1">
    <source>
        <dbReference type="SAM" id="MobiDB-lite"/>
    </source>
</evidence>
<dbReference type="PROSITE" id="PS50020">
    <property type="entry name" value="WW_DOMAIN_2"/>
    <property type="match status" value="1"/>
</dbReference>
<dbReference type="AlphaFoldDB" id="A0A1V6Q9B3"/>
<organism evidence="3 4">
    <name type="scientific">Penicillium antarcticum</name>
    <dbReference type="NCBI Taxonomy" id="416450"/>
    <lineage>
        <taxon>Eukaryota</taxon>
        <taxon>Fungi</taxon>
        <taxon>Dikarya</taxon>
        <taxon>Ascomycota</taxon>
        <taxon>Pezizomycotina</taxon>
        <taxon>Eurotiomycetes</taxon>
        <taxon>Eurotiomycetidae</taxon>
        <taxon>Eurotiales</taxon>
        <taxon>Aspergillaceae</taxon>
        <taxon>Penicillium</taxon>
    </lineage>
</organism>
<accession>A0A1V6Q9B3</accession>
<keyword evidence="4" id="KW-1185">Reference proteome</keyword>
<feature type="compositionally biased region" description="Polar residues" evidence="1">
    <location>
        <begin position="489"/>
        <end position="507"/>
    </location>
</feature>
<feature type="region of interest" description="Disordered" evidence="1">
    <location>
        <begin position="133"/>
        <end position="255"/>
    </location>
</feature>
<feature type="compositionally biased region" description="Polar residues" evidence="1">
    <location>
        <begin position="232"/>
        <end position="241"/>
    </location>
</feature>
<sequence length="520" mass="59122">MTPGFFVYLYATPTHGDAIPILLLEIQNVLLQRYTADKSSMPMAARYTVKDSDGKDVWHEFKRDLLSCGFRGENIVQHHDDLRNHLYELRRSFNDKSLDITIFQVNASCGQSPRSGGIPKPRKVSVHLELQSDGTRANGDQAKPKVNQNTEQPCPAKPKRYNVNGKIVEMGDSTQDSPSQPELRTQRERRTRQPFRPASPSGWSSAPTAGSRASMKDHQRPFVHNYKPQASPDKSNPTTPGQFPGTPIDPRYPKYTFQPTPNPYITPPNGYPPPGYYTHTYQTTPMPMPYFQTPPPPSYAYGASFQYPQQYAPYQPQYQYHTHDNTTTSTPEPTPQAFPPNSNSNFNFNSNQVNPKANQPLLQLTYEKLPPQDLHPLNDLPTLPEGWDWRIDNKNRLFYVDTYVDGPQKRCFWKPPIQEPDEEILPVPGWERTVTLYGRIFWTHTRSKIVSYEFPLSCSQFRHTPTWELYLGLEVDTAGDGADGIHFGNATSTVNGSPMSMGSNYQRASVEDITEEETDK</sequence>
<feature type="region of interest" description="Disordered" evidence="1">
    <location>
        <begin position="489"/>
        <end position="520"/>
    </location>
</feature>
<dbReference type="Proteomes" id="UP000191672">
    <property type="component" value="Unassembled WGS sequence"/>
</dbReference>
<dbReference type="InterPro" id="IPR001202">
    <property type="entry name" value="WW_dom"/>
</dbReference>
<evidence type="ECO:0000313" key="3">
    <source>
        <dbReference type="EMBL" id="OQD85788.1"/>
    </source>
</evidence>
<protein>
    <recommendedName>
        <fullName evidence="2">WW domain-containing protein</fullName>
    </recommendedName>
</protein>
<name>A0A1V6Q9B3_9EURO</name>
<dbReference type="EMBL" id="MDYN01000009">
    <property type="protein sequence ID" value="OQD85788.1"/>
    <property type="molecule type" value="Genomic_DNA"/>
</dbReference>
<comment type="caution">
    <text evidence="3">The sequence shown here is derived from an EMBL/GenBank/DDBJ whole genome shotgun (WGS) entry which is preliminary data.</text>
</comment>
<proteinExistence type="predicted"/>
<reference evidence="4" key="1">
    <citation type="journal article" date="2017" name="Nat. Microbiol.">
        <title>Global analysis of biosynthetic gene clusters reveals vast potential of secondary metabolite production in Penicillium species.</title>
        <authorList>
            <person name="Nielsen J.C."/>
            <person name="Grijseels S."/>
            <person name="Prigent S."/>
            <person name="Ji B."/>
            <person name="Dainat J."/>
            <person name="Nielsen K.F."/>
            <person name="Frisvad J.C."/>
            <person name="Workman M."/>
            <person name="Nielsen J."/>
        </authorList>
    </citation>
    <scope>NUCLEOTIDE SEQUENCE [LARGE SCALE GENOMIC DNA]</scope>
    <source>
        <strain evidence="4">IBT 31811</strain>
    </source>
</reference>
<evidence type="ECO:0000313" key="4">
    <source>
        <dbReference type="Proteomes" id="UP000191672"/>
    </source>
</evidence>
<dbReference type="STRING" id="416450.A0A1V6Q9B3"/>